<reference evidence="2" key="1">
    <citation type="submission" date="2020-11" db="EMBL/GenBank/DDBJ databases">
        <title>Sequencing the genomes of 1000 actinobacteria strains.</title>
        <authorList>
            <person name="Klenk H.-P."/>
        </authorList>
    </citation>
    <scope>NUCLEOTIDE SEQUENCE</scope>
    <source>
        <strain evidence="2">DSM 45356</strain>
    </source>
</reference>
<keyword evidence="3" id="KW-1185">Reference proteome</keyword>
<organism evidence="2 3">
    <name type="scientific">Longispora fulva</name>
    <dbReference type="NCBI Taxonomy" id="619741"/>
    <lineage>
        <taxon>Bacteria</taxon>
        <taxon>Bacillati</taxon>
        <taxon>Actinomycetota</taxon>
        <taxon>Actinomycetes</taxon>
        <taxon>Micromonosporales</taxon>
        <taxon>Micromonosporaceae</taxon>
        <taxon>Longispora</taxon>
    </lineage>
</organism>
<comment type="caution">
    <text evidence="2">The sequence shown here is derived from an EMBL/GenBank/DDBJ whole genome shotgun (WGS) entry which is preliminary data.</text>
</comment>
<name>A0A8J7KQJ8_9ACTN</name>
<protein>
    <recommendedName>
        <fullName evidence="1">Phage FDXHR zinc binding domain-containing protein</fullName>
    </recommendedName>
</protein>
<evidence type="ECO:0000313" key="3">
    <source>
        <dbReference type="Proteomes" id="UP000622552"/>
    </source>
</evidence>
<dbReference type="Proteomes" id="UP000622552">
    <property type="component" value="Unassembled WGS sequence"/>
</dbReference>
<dbReference type="EMBL" id="JADOUF010000001">
    <property type="protein sequence ID" value="MBG6137487.1"/>
    <property type="molecule type" value="Genomic_DNA"/>
</dbReference>
<dbReference type="Pfam" id="PF24071">
    <property type="entry name" value="Phage_zn_bind_3"/>
    <property type="match status" value="1"/>
</dbReference>
<proteinExistence type="predicted"/>
<sequence length="68" mass="7671">MHRCSKCGKGWGGLRTCHCWECCVTFSDVRAFDAHRKGARSGKCRTPESVGLVPNQFGYWNSSDLNFQ</sequence>
<dbReference type="AlphaFoldDB" id="A0A8J7KQJ8"/>
<evidence type="ECO:0000313" key="2">
    <source>
        <dbReference type="EMBL" id="MBG6137487.1"/>
    </source>
</evidence>
<evidence type="ECO:0000259" key="1">
    <source>
        <dbReference type="Pfam" id="PF24071"/>
    </source>
</evidence>
<accession>A0A8J7KQJ8</accession>
<dbReference type="InterPro" id="IPR058158">
    <property type="entry name" value="Phage_zn-bd_3"/>
</dbReference>
<gene>
    <name evidence="2" type="ORF">IW245_003681</name>
</gene>
<feature type="domain" description="Phage FDXHR zinc binding" evidence="1">
    <location>
        <begin position="2"/>
        <end position="50"/>
    </location>
</feature>